<keyword evidence="5" id="KW-0862">Zinc</keyword>
<proteinExistence type="inferred from homology"/>
<dbReference type="SUPFAM" id="SSF53187">
    <property type="entry name" value="Zn-dependent exopeptidases"/>
    <property type="match status" value="1"/>
</dbReference>
<evidence type="ECO:0000256" key="7">
    <source>
        <dbReference type="PROSITE-ProRule" id="PRU01379"/>
    </source>
</evidence>
<accession>A0A4R9LL23</accession>
<dbReference type="PANTHER" id="PTHR11705:SF143">
    <property type="entry name" value="SLL0236 PROTEIN"/>
    <property type="match status" value="1"/>
</dbReference>
<dbReference type="GO" id="GO:0005615">
    <property type="term" value="C:extracellular space"/>
    <property type="evidence" value="ECO:0007669"/>
    <property type="project" value="TreeGrafter"/>
</dbReference>
<comment type="similarity">
    <text evidence="2 7">Belongs to the peptidase M14 family.</text>
</comment>
<dbReference type="OrthoDB" id="9802862at2"/>
<evidence type="ECO:0000313" key="10">
    <source>
        <dbReference type="Proteomes" id="UP000298264"/>
    </source>
</evidence>
<evidence type="ECO:0000256" key="1">
    <source>
        <dbReference type="ARBA" id="ARBA00001947"/>
    </source>
</evidence>
<evidence type="ECO:0000256" key="5">
    <source>
        <dbReference type="ARBA" id="ARBA00022833"/>
    </source>
</evidence>
<keyword evidence="6" id="KW-0482">Metalloprotease</keyword>
<name>A0A4R9LL23_9LEPT</name>
<keyword evidence="4" id="KW-0378">Hydrolase</keyword>
<evidence type="ECO:0000256" key="3">
    <source>
        <dbReference type="ARBA" id="ARBA00022670"/>
    </source>
</evidence>
<reference evidence="9" key="1">
    <citation type="journal article" date="2019" name="PLoS Negl. Trop. Dis.">
        <title>Revisiting the worldwide diversity of Leptospira species in the environment.</title>
        <authorList>
            <person name="Vincent A.T."/>
            <person name="Schiettekatte O."/>
            <person name="Bourhy P."/>
            <person name="Veyrier F.J."/>
            <person name="Picardeau M."/>
        </authorList>
    </citation>
    <scope>NUCLEOTIDE SEQUENCE [LARGE SCALE GENOMIC DNA]</scope>
    <source>
        <strain evidence="9">201400974</strain>
    </source>
</reference>
<dbReference type="EMBL" id="RQHV01000062">
    <property type="protein sequence ID" value="TGN06935.1"/>
    <property type="molecule type" value="Genomic_DNA"/>
</dbReference>
<evidence type="ECO:0000256" key="2">
    <source>
        <dbReference type="ARBA" id="ARBA00005988"/>
    </source>
</evidence>
<evidence type="ECO:0000256" key="6">
    <source>
        <dbReference type="ARBA" id="ARBA00023049"/>
    </source>
</evidence>
<evidence type="ECO:0000313" key="9">
    <source>
        <dbReference type="EMBL" id="TGN06935.1"/>
    </source>
</evidence>
<evidence type="ECO:0000259" key="8">
    <source>
        <dbReference type="PROSITE" id="PS52035"/>
    </source>
</evidence>
<dbReference type="GO" id="GO:0006508">
    <property type="term" value="P:proteolysis"/>
    <property type="evidence" value="ECO:0007669"/>
    <property type="project" value="UniProtKB-KW"/>
</dbReference>
<dbReference type="Gene3D" id="3.40.630.10">
    <property type="entry name" value="Zn peptidases"/>
    <property type="match status" value="1"/>
</dbReference>
<dbReference type="InterPro" id="IPR000834">
    <property type="entry name" value="Peptidase_M14"/>
</dbReference>
<dbReference type="CDD" id="cd00596">
    <property type="entry name" value="Peptidase_M14_like"/>
    <property type="match status" value="1"/>
</dbReference>
<dbReference type="AlphaFoldDB" id="A0A4R9LL23"/>
<feature type="domain" description="Peptidase M14" evidence="8">
    <location>
        <begin position="1"/>
        <end position="163"/>
    </location>
</feature>
<comment type="caution">
    <text evidence="9">The sequence shown here is derived from an EMBL/GenBank/DDBJ whole genome shotgun (WGS) entry which is preliminary data.</text>
</comment>
<gene>
    <name evidence="9" type="ORF">EHS11_17540</name>
</gene>
<sequence length="255" mass="29187">MLGRKNPDVDLNRNFPFQWGKFSGKYSSKNGESPYYIGPSESSESETKALIAFANKQGFVASISYHAYANSLLIPYSIESITNPEPDIATSIGKRMATGVQSFHPEKEFVAKKNLYPVDGVDQDYLFFQNGTLAYVMESSHLNPDYHLTEYIMDSFRPVWMGLLDQILDRKKIILKISDERDLPTEAEISSDSIRFFQGEKRKSHPETGIFFQIWDDSIISNIRIEKKGYDTIVFPANPKQTFQPEQVRLKKSKD</sequence>
<keyword evidence="10" id="KW-1185">Reference proteome</keyword>
<dbReference type="Pfam" id="PF00246">
    <property type="entry name" value="Peptidase_M14"/>
    <property type="match status" value="1"/>
</dbReference>
<protein>
    <recommendedName>
        <fullName evidence="8">Peptidase M14 domain-containing protein</fullName>
    </recommendedName>
</protein>
<organism evidence="9 10">
    <name type="scientific">Leptospira ilyithenensis</name>
    <dbReference type="NCBI Taxonomy" id="2484901"/>
    <lineage>
        <taxon>Bacteria</taxon>
        <taxon>Pseudomonadati</taxon>
        <taxon>Spirochaetota</taxon>
        <taxon>Spirochaetia</taxon>
        <taxon>Leptospirales</taxon>
        <taxon>Leptospiraceae</taxon>
        <taxon>Leptospira</taxon>
    </lineage>
</organism>
<evidence type="ECO:0000256" key="4">
    <source>
        <dbReference type="ARBA" id="ARBA00022801"/>
    </source>
</evidence>
<dbReference type="PROSITE" id="PS52035">
    <property type="entry name" value="PEPTIDASE_M14"/>
    <property type="match status" value="1"/>
</dbReference>
<dbReference type="PANTHER" id="PTHR11705">
    <property type="entry name" value="PROTEASE FAMILY M14 CARBOXYPEPTIDASE A,B"/>
    <property type="match status" value="1"/>
</dbReference>
<comment type="cofactor">
    <cofactor evidence="1">
        <name>Zn(2+)</name>
        <dbReference type="ChEBI" id="CHEBI:29105"/>
    </cofactor>
</comment>
<keyword evidence="3" id="KW-0645">Protease</keyword>
<dbReference type="GO" id="GO:0004181">
    <property type="term" value="F:metallocarboxypeptidase activity"/>
    <property type="evidence" value="ECO:0007669"/>
    <property type="project" value="InterPro"/>
</dbReference>
<dbReference type="GO" id="GO:0008270">
    <property type="term" value="F:zinc ion binding"/>
    <property type="evidence" value="ECO:0007669"/>
    <property type="project" value="InterPro"/>
</dbReference>
<feature type="active site" description="Proton donor/acceptor" evidence="7">
    <location>
        <position position="138"/>
    </location>
</feature>
<dbReference type="Proteomes" id="UP000298264">
    <property type="component" value="Unassembled WGS sequence"/>
</dbReference>